<feature type="region of interest" description="Disordered" evidence="1">
    <location>
        <begin position="22"/>
        <end position="56"/>
    </location>
</feature>
<proteinExistence type="predicted"/>
<gene>
    <name evidence="3" type="ORF">LKD36_10205</name>
</gene>
<dbReference type="EMBL" id="JAJEPS010000009">
    <property type="protein sequence ID" value="MCC2126554.1"/>
    <property type="molecule type" value="Genomic_DNA"/>
</dbReference>
<evidence type="ECO:0000313" key="3">
    <source>
        <dbReference type="EMBL" id="MCC2126554.1"/>
    </source>
</evidence>
<evidence type="ECO:0008006" key="5">
    <source>
        <dbReference type="Google" id="ProtNLM"/>
    </source>
</evidence>
<evidence type="ECO:0000256" key="2">
    <source>
        <dbReference type="SAM" id="SignalP"/>
    </source>
</evidence>
<protein>
    <recommendedName>
        <fullName evidence="5">DUF1344 domain-containing protein</fullName>
    </recommendedName>
</protein>
<organism evidence="3 4">
    <name type="scientific">Hominiventricola filiformis</name>
    <dbReference type="NCBI Taxonomy" id="2885352"/>
    <lineage>
        <taxon>Bacteria</taxon>
        <taxon>Bacillati</taxon>
        <taxon>Bacillota</taxon>
        <taxon>Clostridia</taxon>
        <taxon>Lachnospirales</taxon>
        <taxon>Lachnospiraceae</taxon>
        <taxon>Hominiventricola</taxon>
    </lineage>
</organism>
<feature type="compositionally biased region" description="Low complexity" evidence="1">
    <location>
        <begin position="29"/>
        <end position="54"/>
    </location>
</feature>
<dbReference type="AlphaFoldDB" id="A0AAE3A8H4"/>
<dbReference type="PROSITE" id="PS51257">
    <property type="entry name" value="PROKAR_LIPOPROTEIN"/>
    <property type="match status" value="1"/>
</dbReference>
<sequence>MKRKFAMMVLVATMTASMMTGCGAKSDNSGAAQQEETTQQEGTATEGQSEETSTFTGTLDEVKDFMFIVTGEDGTCYEFTFDEEKPEGLDSVNVGDKVTVTYTGTVSEVDPFEGEVLSVEAAE</sequence>
<keyword evidence="4" id="KW-1185">Reference proteome</keyword>
<feature type="chain" id="PRO_5041902055" description="DUF1344 domain-containing protein" evidence="2">
    <location>
        <begin position="25"/>
        <end position="123"/>
    </location>
</feature>
<keyword evidence="2" id="KW-0732">Signal</keyword>
<feature type="signal peptide" evidence="2">
    <location>
        <begin position="1"/>
        <end position="24"/>
    </location>
</feature>
<dbReference type="Proteomes" id="UP001198220">
    <property type="component" value="Unassembled WGS sequence"/>
</dbReference>
<name>A0AAE3A8H4_9FIRM</name>
<evidence type="ECO:0000313" key="4">
    <source>
        <dbReference type="Proteomes" id="UP001198220"/>
    </source>
</evidence>
<evidence type="ECO:0000256" key="1">
    <source>
        <dbReference type="SAM" id="MobiDB-lite"/>
    </source>
</evidence>
<reference evidence="3 4" key="1">
    <citation type="submission" date="2021-10" db="EMBL/GenBank/DDBJ databases">
        <title>Anaerobic single-cell dispensing facilitates the cultivation of human gut bacteria.</title>
        <authorList>
            <person name="Afrizal A."/>
        </authorList>
    </citation>
    <scope>NUCLEOTIDE SEQUENCE [LARGE SCALE GENOMIC DNA]</scope>
    <source>
        <strain evidence="3 4">CLA-AA-H276</strain>
    </source>
</reference>
<accession>A0AAE3A8H4</accession>
<dbReference type="RefSeq" id="WP_308459531.1">
    <property type="nucleotide sequence ID" value="NZ_JAJEPS010000009.1"/>
</dbReference>
<comment type="caution">
    <text evidence="3">The sequence shown here is derived from an EMBL/GenBank/DDBJ whole genome shotgun (WGS) entry which is preliminary data.</text>
</comment>